<dbReference type="PROSITE" id="PS51257">
    <property type="entry name" value="PROKAR_LIPOPROTEIN"/>
    <property type="match status" value="1"/>
</dbReference>
<evidence type="ECO:0000256" key="2">
    <source>
        <dbReference type="ARBA" id="ARBA00023022"/>
    </source>
</evidence>
<keyword evidence="1" id="KW-0929">Antimicrobial</keyword>
<feature type="chain" id="PRO_5004523598" evidence="3">
    <location>
        <begin position="27"/>
        <end position="134"/>
    </location>
</feature>
<protein>
    <submittedName>
        <fullName evidence="4 5">Anti-lipopolysaccharide factor</fullName>
    </submittedName>
</protein>
<organism evidence="4">
    <name type="scientific">Palaemon carinicauda</name>
    <name type="common">Ridgetail white prawn</name>
    <name type="synonym">Exopalaemon carinicauda</name>
    <dbReference type="NCBI Taxonomy" id="392227"/>
    <lineage>
        <taxon>Eukaryota</taxon>
        <taxon>Metazoa</taxon>
        <taxon>Ecdysozoa</taxon>
        <taxon>Arthropoda</taxon>
        <taxon>Crustacea</taxon>
        <taxon>Multicrustacea</taxon>
        <taxon>Malacostraca</taxon>
        <taxon>Eumalacostraca</taxon>
        <taxon>Eucarida</taxon>
        <taxon>Decapoda</taxon>
        <taxon>Pleocyemata</taxon>
        <taxon>Caridea</taxon>
        <taxon>Palaemonoidea</taxon>
        <taxon>Palaemonidae</taxon>
        <taxon>Palaemon</taxon>
    </lineage>
</organism>
<dbReference type="InterPro" id="IPR024509">
    <property type="entry name" value="Anti-LPS_factor/Scygonadin"/>
</dbReference>
<proteinExistence type="evidence at transcript level"/>
<dbReference type="InterPro" id="IPR038539">
    <property type="entry name" value="Anti-LPS_factor/Scygonadin_sf"/>
</dbReference>
<accession>S4TVB5</accession>
<evidence type="ECO:0000313" key="4">
    <source>
        <dbReference type="EMBL" id="AGF90964.1"/>
    </source>
</evidence>
<dbReference type="AlphaFoldDB" id="S4TVB5"/>
<gene>
    <name evidence="5" type="primary">ALF1</name>
</gene>
<reference evidence="4" key="1">
    <citation type="submission" date="2012-05" db="EMBL/GenBank/DDBJ databases">
        <title>Molecular cloning and expression of anti-lipopolysaccharide factor gene from Exopalaemon carinicauda.</title>
        <authorList>
            <person name="Liu P."/>
            <person name="Xu W."/>
        </authorList>
    </citation>
    <scope>NUCLEOTIDE SEQUENCE</scope>
</reference>
<dbReference type="GO" id="GO:0042742">
    <property type="term" value="P:defense response to bacterium"/>
    <property type="evidence" value="ECO:0007669"/>
    <property type="project" value="UniProtKB-KW"/>
</dbReference>
<reference evidence="5" key="2">
    <citation type="journal article" date="2017" name="Dev. Comp. Immunol.">
        <title>Identification and function analysis of an anti-lipopolysaccharide factor from the ridgetail prawn Exopalaemon carinicauda.</title>
        <authorList>
            <person name="Lv X."/>
            <person name="Li S."/>
            <person name="Liu F."/>
            <person name="Li F."/>
            <person name="Xiang J."/>
        </authorList>
    </citation>
    <scope>NUCLEOTIDE SEQUENCE</scope>
    <source>
        <tissue evidence="5">Hemocytes</tissue>
    </source>
</reference>
<evidence type="ECO:0000256" key="3">
    <source>
        <dbReference type="SAM" id="SignalP"/>
    </source>
</evidence>
<evidence type="ECO:0000256" key="1">
    <source>
        <dbReference type="ARBA" id="ARBA00022529"/>
    </source>
</evidence>
<dbReference type="Pfam" id="PF11630">
    <property type="entry name" value="Anti-LPS-SCYG"/>
    <property type="match status" value="1"/>
</dbReference>
<dbReference type="EMBL" id="KY305181">
    <property type="protein sequence ID" value="AQP25544.1"/>
    <property type="molecule type" value="mRNA"/>
</dbReference>
<sequence>MRPSTCFFVLAGFILLSCSVFDKAEGQGLTDLLGGLSGESLVDAVASQIVGLWGSGDIEFLDHVCSFQVKPKIKRWQLYFIGTMYCPGWTPIRGTSETRSRTNVVNLATADFVRKAIGEGLITEEQAREWLRHQ</sequence>
<feature type="signal peptide" evidence="3">
    <location>
        <begin position="1"/>
        <end position="26"/>
    </location>
</feature>
<dbReference type="Gene3D" id="3.30.160.320">
    <property type="match status" value="1"/>
</dbReference>
<dbReference type="EMBL" id="JX122494">
    <property type="protein sequence ID" value="AGF90964.1"/>
    <property type="molecule type" value="mRNA"/>
</dbReference>
<keyword evidence="3" id="KW-0732">Signal</keyword>
<keyword evidence="2" id="KW-0044">Antibiotic</keyword>
<evidence type="ECO:0000313" key="5">
    <source>
        <dbReference type="EMBL" id="AQP25544.1"/>
    </source>
</evidence>
<name>S4TVB5_PALCI</name>
<dbReference type="SMR" id="S4TVB5"/>